<organism evidence="11 12">
    <name type="scientific">Mycobacterium branderi</name>
    <dbReference type="NCBI Taxonomy" id="43348"/>
    <lineage>
        <taxon>Bacteria</taxon>
        <taxon>Bacillati</taxon>
        <taxon>Actinomycetota</taxon>
        <taxon>Actinomycetes</taxon>
        <taxon>Mycobacteriales</taxon>
        <taxon>Mycobacteriaceae</taxon>
        <taxon>Mycobacterium</taxon>
    </lineage>
</organism>
<dbReference type="InterPro" id="IPR013786">
    <property type="entry name" value="AcylCoA_DH/ox_N"/>
</dbReference>
<dbReference type="PANTHER" id="PTHR43292:SF3">
    <property type="entry name" value="ACYL-COA DEHYDROGENASE FADE29"/>
    <property type="match status" value="1"/>
</dbReference>
<evidence type="ECO:0000256" key="3">
    <source>
        <dbReference type="ARBA" id="ARBA00022630"/>
    </source>
</evidence>
<dbReference type="GO" id="GO:0050660">
    <property type="term" value="F:flavin adenine dinucleotide binding"/>
    <property type="evidence" value="ECO:0007669"/>
    <property type="project" value="InterPro"/>
</dbReference>
<dbReference type="Gene3D" id="2.40.110.10">
    <property type="entry name" value="Butyryl-CoA Dehydrogenase, subunit A, domain 2"/>
    <property type="match status" value="1"/>
</dbReference>
<dbReference type="Pfam" id="PF02771">
    <property type="entry name" value="Acyl-CoA_dh_N"/>
    <property type="match status" value="1"/>
</dbReference>
<feature type="domain" description="Acyl-CoA oxidase/dehydrogenase middle" evidence="8">
    <location>
        <begin position="129"/>
        <end position="221"/>
    </location>
</feature>
<reference evidence="10 13" key="2">
    <citation type="journal article" date="2019" name="Emerg. Microbes Infect.">
        <title>Comprehensive subspecies identification of 175 nontuberculous mycobacteria species based on 7547 genomic profiles.</title>
        <authorList>
            <person name="Matsumoto Y."/>
            <person name="Kinjo T."/>
            <person name="Motooka D."/>
            <person name="Nabeya D."/>
            <person name="Jung N."/>
            <person name="Uechi K."/>
            <person name="Horii T."/>
            <person name="Iida T."/>
            <person name="Fujita J."/>
            <person name="Nakamura S."/>
        </authorList>
    </citation>
    <scope>NUCLEOTIDE SEQUENCE [LARGE SCALE GENOMIC DNA]</scope>
    <source>
        <strain evidence="10 13">JCM 12687</strain>
        <plasmid evidence="10">pJCM12687</plasmid>
    </source>
</reference>
<dbReference type="EMBL" id="AP022607">
    <property type="protein sequence ID" value="BBZ14906.1"/>
    <property type="molecule type" value="Genomic_DNA"/>
</dbReference>
<dbReference type="InterPro" id="IPR009075">
    <property type="entry name" value="AcylCo_DH/oxidase_C"/>
</dbReference>
<protein>
    <submittedName>
        <fullName evidence="11">Acyl-CoA dehydrogenase</fullName>
    </submittedName>
</protein>
<dbReference type="GO" id="GO:0016627">
    <property type="term" value="F:oxidoreductase activity, acting on the CH-CH group of donors"/>
    <property type="evidence" value="ECO:0007669"/>
    <property type="project" value="InterPro"/>
</dbReference>
<dbReference type="PANTHER" id="PTHR43292">
    <property type="entry name" value="ACYL-COA DEHYDROGENASE"/>
    <property type="match status" value="1"/>
</dbReference>
<reference evidence="10" key="3">
    <citation type="submission" date="2020-02" db="EMBL/GenBank/DDBJ databases">
        <authorList>
            <person name="Matsumoto Y."/>
            <person name="Motooka D."/>
            <person name="Nakamura S."/>
        </authorList>
    </citation>
    <scope>NUCLEOTIDE SEQUENCE</scope>
    <source>
        <strain evidence="10">JCM 12687</strain>
        <plasmid evidence="10">pJCM12687</plasmid>
    </source>
</reference>
<dbReference type="SUPFAM" id="SSF47203">
    <property type="entry name" value="Acyl-CoA dehydrogenase C-terminal domain-like"/>
    <property type="match status" value="1"/>
</dbReference>
<dbReference type="Gene3D" id="1.20.140.10">
    <property type="entry name" value="Butyryl-CoA Dehydrogenase, subunit A, domain 3"/>
    <property type="match status" value="1"/>
</dbReference>
<evidence type="ECO:0000313" key="12">
    <source>
        <dbReference type="Proteomes" id="UP000192441"/>
    </source>
</evidence>
<dbReference type="GO" id="GO:0005886">
    <property type="term" value="C:plasma membrane"/>
    <property type="evidence" value="ECO:0007669"/>
    <property type="project" value="TreeGrafter"/>
</dbReference>
<evidence type="ECO:0000259" key="7">
    <source>
        <dbReference type="Pfam" id="PF00441"/>
    </source>
</evidence>
<evidence type="ECO:0000256" key="5">
    <source>
        <dbReference type="ARBA" id="ARBA00023002"/>
    </source>
</evidence>
<proteinExistence type="inferred from homology"/>
<dbReference type="Proteomes" id="UP000192441">
    <property type="component" value="Unassembled WGS sequence"/>
</dbReference>
<dbReference type="OrthoDB" id="3964153at2"/>
<evidence type="ECO:0000313" key="13">
    <source>
        <dbReference type="Proteomes" id="UP000467379"/>
    </source>
</evidence>
<dbReference type="Proteomes" id="UP000467379">
    <property type="component" value="Plasmid pJCM12687"/>
</dbReference>
<dbReference type="InterPro" id="IPR009100">
    <property type="entry name" value="AcylCoA_DH/oxidase_NM_dom_sf"/>
</dbReference>
<gene>
    <name evidence="11" type="ORF">BST20_07675</name>
    <name evidence="10" type="ORF">MBRA_51010</name>
</gene>
<sequence length="399" mass="43791">MDLALTPQLRDFRDEVRTWLAEHLVGEFAQHCGVGFSWDDAAFDVRLAWDKELAAGGWLCIGWPEQYGGSDAGVDEQLIFQLEYARADAPYRAGVQGQDLLGPTLLAFGDDDHKRRFLPKIAAAEELWAQAFSEPGAGSDLASLRTKAVRDGDEWVIDGQKIWSSLAVHADWFYVLCRTHPSAPRHKGISLLLVPANQPGVEVRPIPNILGGRDFCEIYFTGARTAADLVVGGVDQGWPVAMGALGTERGTTLLAEHLRIQREVDAMIDAARSTGRHTRAVMRAELARAWSDARIMEWNGRRLLSALNRGGGDPGAQASAAKVFAATAHQRMGELGMRAEGPASELVGFGYQLDRLQQVMLASRAESIYGGTTQIQLNLLAERTLGLPREPRWESTHDR</sequence>
<geneLocation type="plasmid" evidence="10 13">
    <name>pJCM12687</name>
</geneLocation>
<dbReference type="InterPro" id="IPR052161">
    <property type="entry name" value="Mycobact_Acyl-CoA_DH"/>
</dbReference>
<feature type="domain" description="Acyl-CoA dehydrogenase/oxidase N-terminal" evidence="9">
    <location>
        <begin position="6"/>
        <end position="125"/>
    </location>
</feature>
<dbReference type="Pfam" id="PF00441">
    <property type="entry name" value="Acyl-CoA_dh_1"/>
    <property type="match status" value="1"/>
</dbReference>
<dbReference type="AlphaFoldDB" id="A0A7I7WB90"/>
<keyword evidence="10" id="KW-0614">Plasmid</keyword>
<keyword evidence="3 6" id="KW-0285">Flavoprotein</keyword>
<dbReference type="EMBL" id="MVHM01000002">
    <property type="protein sequence ID" value="ORA40398.1"/>
    <property type="molecule type" value="Genomic_DNA"/>
</dbReference>
<feature type="domain" description="Acyl-CoA dehydrogenase/oxidase C-terminal" evidence="7">
    <location>
        <begin position="235"/>
        <end position="384"/>
    </location>
</feature>
<evidence type="ECO:0000256" key="2">
    <source>
        <dbReference type="ARBA" id="ARBA00009347"/>
    </source>
</evidence>
<dbReference type="InterPro" id="IPR046373">
    <property type="entry name" value="Acyl-CoA_Oxase/DH_mid-dom_sf"/>
</dbReference>
<name>A0A7I7WB90_9MYCO</name>
<evidence type="ECO:0000313" key="10">
    <source>
        <dbReference type="EMBL" id="BBZ14906.1"/>
    </source>
</evidence>
<dbReference type="RefSeq" id="WP_083130822.1">
    <property type="nucleotide sequence ID" value="NZ_AP022607.1"/>
</dbReference>
<comment type="cofactor">
    <cofactor evidence="1 6">
        <name>FAD</name>
        <dbReference type="ChEBI" id="CHEBI:57692"/>
    </cofactor>
</comment>
<dbReference type="SUPFAM" id="SSF56645">
    <property type="entry name" value="Acyl-CoA dehydrogenase NM domain-like"/>
    <property type="match status" value="1"/>
</dbReference>
<dbReference type="Pfam" id="PF02770">
    <property type="entry name" value="Acyl-CoA_dh_M"/>
    <property type="match status" value="1"/>
</dbReference>
<dbReference type="InterPro" id="IPR037069">
    <property type="entry name" value="AcylCoA_DH/ox_N_sf"/>
</dbReference>
<keyword evidence="4 6" id="KW-0274">FAD</keyword>
<evidence type="ECO:0000256" key="1">
    <source>
        <dbReference type="ARBA" id="ARBA00001974"/>
    </source>
</evidence>
<evidence type="ECO:0000256" key="4">
    <source>
        <dbReference type="ARBA" id="ARBA00022827"/>
    </source>
</evidence>
<evidence type="ECO:0000259" key="8">
    <source>
        <dbReference type="Pfam" id="PF02770"/>
    </source>
</evidence>
<keyword evidence="5 6" id="KW-0560">Oxidoreductase</keyword>
<dbReference type="InterPro" id="IPR036250">
    <property type="entry name" value="AcylCo_DH-like_C"/>
</dbReference>
<evidence type="ECO:0000259" key="9">
    <source>
        <dbReference type="Pfam" id="PF02771"/>
    </source>
</evidence>
<dbReference type="InterPro" id="IPR006091">
    <property type="entry name" value="Acyl-CoA_Oxase/DH_mid-dom"/>
</dbReference>
<comment type="similarity">
    <text evidence="2 6">Belongs to the acyl-CoA dehydrogenase family.</text>
</comment>
<evidence type="ECO:0000313" key="11">
    <source>
        <dbReference type="EMBL" id="ORA40398.1"/>
    </source>
</evidence>
<reference evidence="11 12" key="1">
    <citation type="submission" date="2016-12" db="EMBL/GenBank/DDBJ databases">
        <title>The new phylogeny of genus Mycobacterium.</title>
        <authorList>
            <person name="Tortoli E."/>
            <person name="Trovato A."/>
            <person name="Cirillo D.M."/>
        </authorList>
    </citation>
    <scope>NUCLEOTIDE SEQUENCE [LARGE SCALE GENOMIC DNA]</scope>
    <source>
        <strain evidence="11 12">DSM 44624</strain>
    </source>
</reference>
<keyword evidence="13" id="KW-1185">Reference proteome</keyword>
<accession>A0A7I7WB90</accession>
<dbReference type="Gene3D" id="1.10.540.10">
    <property type="entry name" value="Acyl-CoA dehydrogenase/oxidase, N-terminal domain"/>
    <property type="match status" value="1"/>
</dbReference>
<evidence type="ECO:0000256" key="6">
    <source>
        <dbReference type="RuleBase" id="RU362125"/>
    </source>
</evidence>